<feature type="region of interest" description="Disordered" evidence="1">
    <location>
        <begin position="243"/>
        <end position="302"/>
    </location>
</feature>
<sequence>MLHVDRRRTKVELGEPSQHCPRGHFGRISNRNREIGMKVDLTTKVLCLKASIHFLIISNLHFLLAFALTIASVYTYFTCPSDLFGMPVPPEDVKKTKEDLIMKALGGFALIPFIVLSFISGFMSCFNYTPFYALSTLLSFGLAVIILCYDAYVLFYLKLKYVWPPFLLNDVQVVLPPGSPFTNEEVLVYFAKVQISAVTFCMLAVVSTLLYCSFVSANLSFLYKSPEPAPRVHRRFSVKRREDVEEDVDETGPDEHEKEGNREEVKKTDGSEKKKNDNEEEMKKTTETGDQTGTGTTSKTVPFVCIKYHNGEKFRSRSFR</sequence>
<dbReference type="EMBL" id="CP092620">
    <property type="protein sequence ID" value="UMM13594.1"/>
    <property type="molecule type" value="Genomic_DNA"/>
</dbReference>
<organism evidence="3 4">
    <name type="scientific">Caenorhabditis briggsae</name>
    <dbReference type="NCBI Taxonomy" id="6238"/>
    <lineage>
        <taxon>Eukaryota</taxon>
        <taxon>Metazoa</taxon>
        <taxon>Ecdysozoa</taxon>
        <taxon>Nematoda</taxon>
        <taxon>Chromadorea</taxon>
        <taxon>Rhabditida</taxon>
        <taxon>Rhabditina</taxon>
        <taxon>Rhabditomorpha</taxon>
        <taxon>Rhabditoidea</taxon>
        <taxon>Rhabditidae</taxon>
        <taxon>Peloderinae</taxon>
        <taxon>Caenorhabditis</taxon>
    </lineage>
</organism>
<dbReference type="AlphaFoldDB" id="A0AAE9J3Z5"/>
<evidence type="ECO:0000256" key="1">
    <source>
        <dbReference type="SAM" id="MobiDB-lite"/>
    </source>
</evidence>
<evidence type="ECO:0000256" key="2">
    <source>
        <dbReference type="SAM" id="Phobius"/>
    </source>
</evidence>
<accession>A0AAE9J3Z5</accession>
<feature type="transmembrane region" description="Helical" evidence="2">
    <location>
        <begin position="100"/>
        <end position="119"/>
    </location>
</feature>
<proteinExistence type="predicted"/>
<keyword evidence="4" id="KW-1185">Reference proteome</keyword>
<reference evidence="3 4" key="1">
    <citation type="submission" date="2022-04" db="EMBL/GenBank/DDBJ databases">
        <title>Chromosome-level reference genomes for two strains of Caenorhabditis briggsae: an improved platform for comparative genomics.</title>
        <authorList>
            <person name="Stevens L."/>
            <person name="Andersen E."/>
        </authorList>
    </citation>
    <scope>NUCLEOTIDE SEQUENCE [LARGE SCALE GENOMIC DNA]</scope>
    <source>
        <strain evidence="3">VX34</strain>
        <tissue evidence="3">Whole-organism</tissue>
    </source>
</reference>
<feature type="transmembrane region" description="Helical" evidence="2">
    <location>
        <begin position="197"/>
        <end position="223"/>
    </location>
</feature>
<feature type="transmembrane region" description="Helical" evidence="2">
    <location>
        <begin position="54"/>
        <end position="77"/>
    </location>
</feature>
<keyword evidence="2" id="KW-1133">Transmembrane helix</keyword>
<feature type="transmembrane region" description="Helical" evidence="2">
    <location>
        <begin position="131"/>
        <end position="157"/>
    </location>
</feature>
<evidence type="ECO:0000313" key="4">
    <source>
        <dbReference type="Proteomes" id="UP000829354"/>
    </source>
</evidence>
<evidence type="ECO:0000313" key="3">
    <source>
        <dbReference type="EMBL" id="UMM13594.1"/>
    </source>
</evidence>
<feature type="compositionally biased region" description="Basic and acidic residues" evidence="1">
    <location>
        <begin position="253"/>
        <end position="287"/>
    </location>
</feature>
<feature type="compositionally biased region" description="Low complexity" evidence="1">
    <location>
        <begin position="288"/>
        <end position="300"/>
    </location>
</feature>
<name>A0AAE9J3Z5_CAEBR</name>
<dbReference type="Proteomes" id="UP000829354">
    <property type="component" value="Chromosome I"/>
</dbReference>
<gene>
    <name evidence="3" type="ORF">L5515_001780</name>
</gene>
<protein>
    <submittedName>
        <fullName evidence="3">Uncharacterized protein</fullName>
    </submittedName>
</protein>
<keyword evidence="2" id="KW-0812">Transmembrane</keyword>
<keyword evidence="2" id="KW-0472">Membrane</keyword>